<dbReference type="PRINTS" id="PR00149">
    <property type="entry name" value="FUMRATELYASE"/>
</dbReference>
<dbReference type="PANTHER" id="PTHR43411">
    <property type="entry name" value="ADENYLOSUCCINATE LYASE"/>
    <property type="match status" value="1"/>
</dbReference>
<dbReference type="Gene3D" id="1.10.275.10">
    <property type="entry name" value="Fumarase/aspartase (N-terminal domain)"/>
    <property type="match status" value="1"/>
</dbReference>
<dbReference type="GO" id="GO:0006189">
    <property type="term" value="P:'de novo' IMP biosynthetic process"/>
    <property type="evidence" value="ECO:0007669"/>
    <property type="project" value="UniProtKB-UniPathway"/>
</dbReference>
<dbReference type="EMBL" id="AGSI01000015">
    <property type="protein sequence ID" value="EIE20475.1"/>
    <property type="molecule type" value="Genomic_DNA"/>
</dbReference>
<dbReference type="UniPathway" id="UPA00074">
    <property type="reaction ID" value="UER00132"/>
</dbReference>
<sequence>MCRRYASKVAGLRDIFSEFGLIKRRVLVEIRWLQQLAAIPEVTEVPPFSEEANQLLNTLAESFSVEDALEVKQVESITNHDVKAIEYVLKKRFQANAELEKVLEFTHFACTSEDINNLAHALMLKDAMSDHVLPSMTKVVDEIARLAEEFAEVPMLARTHGQTASPTTLGKEMAVFAYRLARQQQQATQVEFLGKMAGAVGNYNAHLSAHPTVDWQAVAQQFVASLDLDWNPYVTQIEPHDYIAELYDAVVRFNNILLDFDRDAWAYISLGYFKQRTIAGEVGSSTMPHKVNPIDFENSEGNVGVANAMMLHLAAKLPVSRWQRDLTDSTVLRNLGVGLGHSLLAYSSTLRGISKLQLNDAKLAADLDTSWEVLAEPIQTVMRRYGVEEPYEKLKAFTRGQAVTQESMREFVAGIDGLPDSAKAELARLTPATYTGNAAAQARDLGRWLSALR</sequence>
<comment type="catalytic activity">
    <reaction evidence="9">
        <text>N(6)-(1,2-dicarboxyethyl)-AMP = fumarate + AMP</text>
        <dbReference type="Rhea" id="RHEA:16853"/>
        <dbReference type="ChEBI" id="CHEBI:29806"/>
        <dbReference type="ChEBI" id="CHEBI:57567"/>
        <dbReference type="ChEBI" id="CHEBI:456215"/>
        <dbReference type="EC" id="4.3.2.2"/>
    </reaction>
</comment>
<dbReference type="OrthoDB" id="406045at2759"/>
<dbReference type="KEGG" id="csl:COCSUDRAFT_43912"/>
<gene>
    <name evidence="12" type="ORF">COCSUDRAFT_43912</name>
</gene>
<proteinExistence type="inferred from homology"/>
<dbReference type="GeneID" id="17038451"/>
<evidence type="ECO:0000256" key="6">
    <source>
        <dbReference type="ARBA" id="ARBA00022755"/>
    </source>
</evidence>
<keyword evidence="7 9" id="KW-0456">Lyase</keyword>
<keyword evidence="6 9" id="KW-0658">Purine biosynthesis</keyword>
<dbReference type="GO" id="GO:0044208">
    <property type="term" value="P:'de novo' AMP biosynthetic process"/>
    <property type="evidence" value="ECO:0007669"/>
    <property type="project" value="UniProtKB-UniPathway"/>
</dbReference>
<dbReference type="InterPro" id="IPR047136">
    <property type="entry name" value="PurB_bact"/>
</dbReference>
<evidence type="ECO:0000259" key="10">
    <source>
        <dbReference type="Pfam" id="PF00206"/>
    </source>
</evidence>
<comment type="similarity">
    <text evidence="3 9">Belongs to the lyase 1 family. Adenylosuccinate lyase subfamily.</text>
</comment>
<dbReference type="STRING" id="574566.I0YQ06"/>
<dbReference type="UniPathway" id="UPA00075">
    <property type="reaction ID" value="UER00336"/>
</dbReference>
<dbReference type="AlphaFoldDB" id="I0YQ06"/>
<comment type="catalytic activity">
    <reaction evidence="9">
        <text>(2S)-2-[5-amino-1-(5-phospho-beta-D-ribosyl)imidazole-4-carboxamido]succinate = 5-amino-1-(5-phospho-beta-D-ribosyl)imidazole-4-carboxamide + fumarate</text>
        <dbReference type="Rhea" id="RHEA:23920"/>
        <dbReference type="ChEBI" id="CHEBI:29806"/>
        <dbReference type="ChEBI" id="CHEBI:58443"/>
        <dbReference type="ChEBI" id="CHEBI:58475"/>
        <dbReference type="EC" id="4.3.2.2"/>
    </reaction>
</comment>
<dbReference type="InterPro" id="IPR024083">
    <property type="entry name" value="Fumarase/histidase_N"/>
</dbReference>
<dbReference type="FunFam" id="1.20.200.10:FF:000004">
    <property type="entry name" value="Adenylosuccinate lyase"/>
    <property type="match status" value="1"/>
</dbReference>
<dbReference type="InterPro" id="IPR020557">
    <property type="entry name" value="Fumarate_lyase_CS"/>
</dbReference>
<evidence type="ECO:0000256" key="5">
    <source>
        <dbReference type="ARBA" id="ARBA00017058"/>
    </source>
</evidence>
<accession>I0YQ06</accession>
<dbReference type="InterPro" id="IPR000362">
    <property type="entry name" value="Fumarate_lyase_fam"/>
</dbReference>
<dbReference type="PROSITE" id="PS00163">
    <property type="entry name" value="FUMARATE_LYASES"/>
    <property type="match status" value="1"/>
</dbReference>
<dbReference type="InterPro" id="IPR004769">
    <property type="entry name" value="Pur_lyase"/>
</dbReference>
<comment type="pathway">
    <text evidence="2 9">Purine metabolism; AMP biosynthesis via de novo pathway; AMP from IMP: step 2/2.</text>
</comment>
<dbReference type="Gene3D" id="1.10.40.30">
    <property type="entry name" value="Fumarase/aspartase (C-terminal domain)"/>
    <property type="match status" value="1"/>
</dbReference>
<dbReference type="Pfam" id="PF08328">
    <property type="entry name" value="ASL_C"/>
    <property type="match status" value="1"/>
</dbReference>
<evidence type="ECO:0000259" key="11">
    <source>
        <dbReference type="Pfam" id="PF08328"/>
    </source>
</evidence>
<comment type="pathway">
    <text evidence="1 9">Purine metabolism; IMP biosynthesis via de novo pathway; 5-amino-1-(5-phospho-D-ribosyl)imidazole-4-carboxamide from 5-amino-1-(5-phospho-D-ribosyl)imidazole-4-carboxylate: step 2/2.</text>
</comment>
<dbReference type="PANTHER" id="PTHR43411:SF1">
    <property type="entry name" value="ADENYLOSUCCINATE LYASE"/>
    <property type="match status" value="1"/>
</dbReference>
<dbReference type="InterPro" id="IPR022761">
    <property type="entry name" value="Fumarate_lyase_N"/>
</dbReference>
<organism evidence="12 13">
    <name type="scientific">Coccomyxa subellipsoidea (strain C-169)</name>
    <name type="common">Green microalga</name>
    <dbReference type="NCBI Taxonomy" id="574566"/>
    <lineage>
        <taxon>Eukaryota</taxon>
        <taxon>Viridiplantae</taxon>
        <taxon>Chlorophyta</taxon>
        <taxon>core chlorophytes</taxon>
        <taxon>Trebouxiophyceae</taxon>
        <taxon>Trebouxiophyceae incertae sedis</taxon>
        <taxon>Coccomyxaceae</taxon>
        <taxon>Coccomyxa</taxon>
        <taxon>Coccomyxa subellipsoidea</taxon>
    </lineage>
</organism>
<dbReference type="RefSeq" id="XP_005645019.1">
    <property type="nucleotide sequence ID" value="XM_005644962.1"/>
</dbReference>
<evidence type="ECO:0000256" key="7">
    <source>
        <dbReference type="ARBA" id="ARBA00023239"/>
    </source>
</evidence>
<dbReference type="InterPro" id="IPR008948">
    <property type="entry name" value="L-Aspartase-like"/>
</dbReference>
<dbReference type="SUPFAM" id="SSF48557">
    <property type="entry name" value="L-aspartase-like"/>
    <property type="match status" value="1"/>
</dbReference>
<feature type="domain" description="Fumarate lyase N-terminal" evidence="10">
    <location>
        <begin position="4"/>
        <end position="301"/>
    </location>
</feature>
<evidence type="ECO:0000256" key="4">
    <source>
        <dbReference type="ARBA" id="ARBA00012339"/>
    </source>
</evidence>
<dbReference type="GO" id="GO:0070626">
    <property type="term" value="F:(S)-2-(5-amino-1-(5-phospho-D-ribosyl)imidazole-4-carboxamido) succinate lyase (fumarate-forming) activity"/>
    <property type="evidence" value="ECO:0007669"/>
    <property type="project" value="RHEA"/>
</dbReference>
<reference evidence="12 13" key="1">
    <citation type="journal article" date="2012" name="Genome Biol.">
        <title>The genome of the polar eukaryotic microalga coccomyxa subellipsoidea reveals traits of cold adaptation.</title>
        <authorList>
            <person name="Blanc G."/>
            <person name="Agarkova I."/>
            <person name="Grimwood J."/>
            <person name="Kuo A."/>
            <person name="Brueggeman A."/>
            <person name="Dunigan D."/>
            <person name="Gurnon J."/>
            <person name="Ladunga I."/>
            <person name="Lindquist E."/>
            <person name="Lucas S."/>
            <person name="Pangilinan J."/>
            <person name="Proschold T."/>
            <person name="Salamov A."/>
            <person name="Schmutz J."/>
            <person name="Weeks D."/>
            <person name="Yamada T."/>
            <person name="Claverie J.M."/>
            <person name="Grigoriev I."/>
            <person name="Van Etten J."/>
            <person name="Lomsadze A."/>
            <person name="Borodovsky M."/>
        </authorList>
    </citation>
    <scope>NUCLEOTIDE SEQUENCE [LARGE SCALE GENOMIC DNA]</scope>
    <source>
        <strain evidence="12 13">C-169</strain>
    </source>
</reference>
<evidence type="ECO:0000256" key="9">
    <source>
        <dbReference type="RuleBase" id="RU361172"/>
    </source>
</evidence>
<evidence type="ECO:0000256" key="3">
    <source>
        <dbReference type="ARBA" id="ARBA00008273"/>
    </source>
</evidence>
<dbReference type="eggNOG" id="KOG2700">
    <property type="taxonomic scope" value="Eukaryota"/>
</dbReference>
<comment type="caution">
    <text evidence="12">The sequence shown here is derived from an EMBL/GenBank/DDBJ whole genome shotgun (WGS) entry which is preliminary data.</text>
</comment>
<evidence type="ECO:0000256" key="2">
    <source>
        <dbReference type="ARBA" id="ARBA00004734"/>
    </source>
</evidence>
<dbReference type="GO" id="GO:0004018">
    <property type="term" value="F:N6-(1,2-dicarboxyethyl)AMP AMP-lyase (fumarate-forming) activity"/>
    <property type="evidence" value="ECO:0007669"/>
    <property type="project" value="InterPro"/>
</dbReference>
<dbReference type="NCBIfam" id="NF006764">
    <property type="entry name" value="PRK09285.1"/>
    <property type="match status" value="1"/>
</dbReference>
<evidence type="ECO:0000313" key="12">
    <source>
        <dbReference type="EMBL" id="EIE20475.1"/>
    </source>
</evidence>
<evidence type="ECO:0000313" key="13">
    <source>
        <dbReference type="Proteomes" id="UP000007264"/>
    </source>
</evidence>
<evidence type="ECO:0000256" key="1">
    <source>
        <dbReference type="ARBA" id="ARBA00004706"/>
    </source>
</evidence>
<dbReference type="EC" id="4.3.2.2" evidence="4 9"/>
<dbReference type="NCBIfam" id="TIGR00928">
    <property type="entry name" value="purB"/>
    <property type="match status" value="1"/>
</dbReference>
<name>I0YQ06_COCSC</name>
<dbReference type="Gene3D" id="1.20.200.10">
    <property type="entry name" value="Fumarase/aspartase (Central domain)"/>
    <property type="match status" value="1"/>
</dbReference>
<dbReference type="CDD" id="cd01598">
    <property type="entry name" value="PurB"/>
    <property type="match status" value="1"/>
</dbReference>
<keyword evidence="13" id="KW-1185">Reference proteome</keyword>
<dbReference type="Pfam" id="PF00206">
    <property type="entry name" value="Lyase_1"/>
    <property type="match status" value="1"/>
</dbReference>
<feature type="domain" description="Adenylosuccinate lyase PurB C-terminal" evidence="11">
    <location>
        <begin position="320"/>
        <end position="435"/>
    </location>
</feature>
<protein>
    <recommendedName>
        <fullName evidence="5 9">Adenylosuccinate lyase</fullName>
        <shortName evidence="9">ASL</shortName>
        <ecNumber evidence="4 9">4.3.2.2</ecNumber>
    </recommendedName>
    <alternativeName>
        <fullName evidence="8 9">Adenylosuccinase</fullName>
    </alternativeName>
</protein>
<dbReference type="InterPro" id="IPR013539">
    <property type="entry name" value="PurB_C"/>
</dbReference>
<dbReference type="Proteomes" id="UP000007264">
    <property type="component" value="Unassembled WGS sequence"/>
</dbReference>
<evidence type="ECO:0000256" key="8">
    <source>
        <dbReference type="ARBA" id="ARBA00030717"/>
    </source>
</evidence>